<dbReference type="Pfam" id="PF03852">
    <property type="entry name" value="Vsr"/>
    <property type="match status" value="1"/>
</dbReference>
<proteinExistence type="inferred from homology"/>
<dbReference type="SUPFAM" id="SSF52980">
    <property type="entry name" value="Restriction endonuclease-like"/>
    <property type="match status" value="1"/>
</dbReference>
<evidence type="ECO:0000313" key="8">
    <source>
        <dbReference type="EMBL" id="CAG4888511.1"/>
    </source>
</evidence>
<dbReference type="Gene3D" id="3.40.960.10">
    <property type="entry name" value="VSR Endonuclease"/>
    <property type="match status" value="1"/>
</dbReference>
<evidence type="ECO:0000256" key="1">
    <source>
        <dbReference type="ARBA" id="ARBA00022722"/>
    </source>
</evidence>
<protein>
    <recommendedName>
        <fullName evidence="6">Very short patch repair endonuclease</fullName>
        <ecNumber evidence="6">3.1.-.-</ecNumber>
    </recommendedName>
</protein>
<dbReference type="CDD" id="cd00221">
    <property type="entry name" value="Vsr"/>
    <property type="match status" value="1"/>
</dbReference>
<name>A0A9N8RTJ3_9BURK</name>
<accession>A0A9N8RTJ3</accession>
<organism evidence="8 9">
    <name type="scientific">Paraburkholderia saeva</name>
    <dbReference type="NCBI Taxonomy" id="2777537"/>
    <lineage>
        <taxon>Bacteria</taxon>
        <taxon>Pseudomonadati</taxon>
        <taxon>Pseudomonadota</taxon>
        <taxon>Betaproteobacteria</taxon>
        <taxon>Burkholderiales</taxon>
        <taxon>Burkholderiaceae</taxon>
        <taxon>Paraburkholderia</taxon>
    </lineage>
</organism>
<keyword evidence="3 6" id="KW-0227">DNA damage</keyword>
<dbReference type="RefSeq" id="WP_228874730.1">
    <property type="nucleotide sequence ID" value="NZ_CAJQZC010000001.1"/>
</dbReference>
<dbReference type="EC" id="3.1.-.-" evidence="6"/>
<reference evidence="8" key="1">
    <citation type="submission" date="2021-04" db="EMBL/GenBank/DDBJ databases">
        <authorList>
            <person name="Vanwijnsberghe S."/>
        </authorList>
    </citation>
    <scope>NUCLEOTIDE SEQUENCE</scope>
    <source>
        <strain evidence="8">LMG 31841</strain>
    </source>
</reference>
<dbReference type="NCBIfam" id="TIGR00632">
    <property type="entry name" value="vsr"/>
    <property type="match status" value="1"/>
</dbReference>
<keyword evidence="5 6" id="KW-0234">DNA repair</keyword>
<dbReference type="GO" id="GO:0004519">
    <property type="term" value="F:endonuclease activity"/>
    <property type="evidence" value="ECO:0007669"/>
    <property type="project" value="UniProtKB-KW"/>
</dbReference>
<keyword evidence="1 6" id="KW-0540">Nuclease</keyword>
<evidence type="ECO:0000256" key="3">
    <source>
        <dbReference type="ARBA" id="ARBA00022763"/>
    </source>
</evidence>
<evidence type="ECO:0000313" key="9">
    <source>
        <dbReference type="Proteomes" id="UP000789704"/>
    </source>
</evidence>
<evidence type="ECO:0000256" key="7">
    <source>
        <dbReference type="SAM" id="MobiDB-lite"/>
    </source>
</evidence>
<dbReference type="EMBL" id="CAJQZC010000001">
    <property type="protein sequence ID" value="CAG4888511.1"/>
    <property type="molecule type" value="Genomic_DNA"/>
</dbReference>
<dbReference type="PIRSF" id="PIRSF018267">
    <property type="entry name" value="VSR_endonuc"/>
    <property type="match status" value="1"/>
</dbReference>
<dbReference type="AlphaFoldDB" id="A0A9N8RTJ3"/>
<dbReference type="InterPro" id="IPR011335">
    <property type="entry name" value="Restrct_endonuc-II-like"/>
</dbReference>
<evidence type="ECO:0000256" key="2">
    <source>
        <dbReference type="ARBA" id="ARBA00022759"/>
    </source>
</evidence>
<sequence length="160" mass="18423">MVDVVDAATRSRMMSGIRGRNTKPELLIRSLLHRRGFRFRIDARDLPGRPDIVLPRYRAVVFVHGCFWHGHGCHLFKWPQTRPEFWREKIGRNRCNDERAVQALRAAGWRVAIVWECALRGANRDIEGVIERLAGWLKEESGAPGKPSDSDGRDRLELSL</sequence>
<dbReference type="GO" id="GO:0006298">
    <property type="term" value="P:mismatch repair"/>
    <property type="evidence" value="ECO:0007669"/>
    <property type="project" value="UniProtKB-UniRule"/>
</dbReference>
<comment type="caution">
    <text evidence="8">The sequence shown here is derived from an EMBL/GenBank/DDBJ whole genome shotgun (WGS) entry which is preliminary data.</text>
</comment>
<dbReference type="InterPro" id="IPR004603">
    <property type="entry name" value="DNA_mismatch_endonuc_vsr"/>
</dbReference>
<comment type="similarity">
    <text evidence="6">Belongs to the vsr family.</text>
</comment>
<keyword evidence="4 6" id="KW-0378">Hydrolase</keyword>
<dbReference type="Proteomes" id="UP000789704">
    <property type="component" value="Unassembled WGS sequence"/>
</dbReference>
<dbReference type="GO" id="GO:0016787">
    <property type="term" value="F:hydrolase activity"/>
    <property type="evidence" value="ECO:0007669"/>
    <property type="project" value="UniProtKB-KW"/>
</dbReference>
<feature type="region of interest" description="Disordered" evidence="7">
    <location>
        <begin position="140"/>
        <end position="160"/>
    </location>
</feature>
<feature type="compositionally biased region" description="Basic and acidic residues" evidence="7">
    <location>
        <begin position="148"/>
        <end position="160"/>
    </location>
</feature>
<keyword evidence="2 6" id="KW-0255">Endonuclease</keyword>
<evidence type="ECO:0000256" key="4">
    <source>
        <dbReference type="ARBA" id="ARBA00022801"/>
    </source>
</evidence>
<evidence type="ECO:0000256" key="6">
    <source>
        <dbReference type="PIRNR" id="PIRNR018267"/>
    </source>
</evidence>
<gene>
    <name evidence="8" type="primary">vsr</name>
    <name evidence="8" type="ORF">LMG31841_00687</name>
</gene>
<evidence type="ECO:0000256" key="5">
    <source>
        <dbReference type="ARBA" id="ARBA00023204"/>
    </source>
</evidence>
<comment type="function">
    <text evidence="6">May nick specific sequences that contain T:G mispairs resulting from m5C-deamination.</text>
</comment>
<keyword evidence="9" id="KW-1185">Reference proteome</keyword>